<reference evidence="2" key="2">
    <citation type="submission" date="2018-01" db="EMBL/GenBank/DDBJ databases">
        <title>Prevalence of blaNDM and mcr-1 in Escherichia coli from food in China.</title>
        <authorList>
            <person name="Liu X."/>
            <person name="Li R."/>
            <person name="Chen S."/>
        </authorList>
    </citation>
    <scope>NUCLEOTIDE SEQUENCE</scope>
    <source>
        <strain evidence="2">1108</strain>
        <plasmid evidence="2">p1108-emrB</plasmid>
    </source>
</reference>
<feature type="transmembrane region" description="Helical" evidence="1">
    <location>
        <begin position="12"/>
        <end position="30"/>
    </location>
</feature>
<reference evidence="3" key="1">
    <citation type="journal article" date="2018" name="Genome Biol.">
        <title>SKESA: strategic k-mer extension for scrupulous assemblies.</title>
        <authorList>
            <person name="Souvorov A."/>
            <person name="Agarwala R."/>
            <person name="Lipman D.J."/>
        </authorList>
    </citation>
    <scope>NUCLEOTIDE SEQUENCE [LARGE SCALE GENOMIC DNA]</scope>
    <source>
        <strain evidence="3">1839</strain>
    </source>
</reference>
<sequence length="95" mass="11189">MYYACRWRDASPPVAVFGIPLPFTLIYLFWCPFPSGNTIFICTLVLGAFVLLGHFGWRLQVLLQRLVYLWHGSRAAGRPWWYRHFTEAPRRWSGL</sequence>
<accession>A0A2S1J9K4</accession>
<dbReference type="RefSeq" id="WP_021560340.1">
    <property type="nucleotide sequence ID" value="NZ_CAJGGN010000013.1"/>
</dbReference>
<feature type="transmembrane region" description="Helical" evidence="1">
    <location>
        <begin position="36"/>
        <end position="57"/>
    </location>
</feature>
<evidence type="ECO:0000313" key="3">
    <source>
        <dbReference type="EMBL" id="HAG5772357.1"/>
    </source>
</evidence>
<dbReference type="EMBL" id="MG825377">
    <property type="protein sequence ID" value="AWF74983.1"/>
    <property type="molecule type" value="Genomic_DNA"/>
</dbReference>
<keyword evidence="1" id="KW-0812">Transmembrane</keyword>
<organism evidence="2">
    <name type="scientific">Escherichia coli</name>
    <dbReference type="NCBI Taxonomy" id="562"/>
    <lineage>
        <taxon>Bacteria</taxon>
        <taxon>Pseudomonadati</taxon>
        <taxon>Pseudomonadota</taxon>
        <taxon>Gammaproteobacteria</taxon>
        <taxon>Enterobacterales</taxon>
        <taxon>Enterobacteriaceae</taxon>
        <taxon>Escherichia</taxon>
    </lineage>
</organism>
<gene>
    <name evidence="3" type="ORF">GGB84_004107</name>
    <name evidence="2" type="ORF">LHLDPJGA_00081</name>
</gene>
<reference evidence="3" key="3">
    <citation type="submission" date="2020-02" db="EMBL/GenBank/DDBJ databases">
        <authorList>
            <consortium name="NCBI Pathogen Detection Project"/>
        </authorList>
    </citation>
    <scope>NUCLEOTIDE SEQUENCE</scope>
    <source>
        <strain evidence="3">1839</strain>
    </source>
</reference>
<evidence type="ECO:0000313" key="2">
    <source>
        <dbReference type="EMBL" id="AWF74983.1"/>
    </source>
</evidence>
<geneLocation type="plasmid" evidence="2">
    <name>p1108-emrB</name>
</geneLocation>
<keyword evidence="1" id="KW-0472">Membrane</keyword>
<keyword evidence="1" id="KW-1133">Transmembrane helix</keyword>
<proteinExistence type="predicted"/>
<name>A0A2S1J9K4_ECOLX</name>
<evidence type="ECO:0000256" key="1">
    <source>
        <dbReference type="SAM" id="Phobius"/>
    </source>
</evidence>
<keyword evidence="2" id="KW-0614">Plasmid</keyword>
<dbReference type="AlphaFoldDB" id="A0A2S1J9K4"/>
<protein>
    <submittedName>
        <fullName evidence="3">Conjugal transfer protein</fullName>
    </submittedName>
</protein>
<dbReference type="EMBL" id="DAAYTU010000032">
    <property type="protein sequence ID" value="HAG5772357.1"/>
    <property type="molecule type" value="Genomic_DNA"/>
</dbReference>